<keyword evidence="1" id="KW-0723">Serine/threonine-protein kinase</keyword>
<gene>
    <name evidence="1" type="ORF">NCTC12224_01659</name>
</gene>
<dbReference type="GO" id="GO:0004674">
    <property type="term" value="F:protein serine/threonine kinase activity"/>
    <property type="evidence" value="ECO:0007669"/>
    <property type="project" value="UniProtKB-KW"/>
</dbReference>
<proteinExistence type="predicted"/>
<accession>A0A380KA78</accession>
<reference evidence="1 2" key="1">
    <citation type="submission" date="2018-06" db="EMBL/GenBank/DDBJ databases">
        <authorList>
            <consortium name="Pathogen Informatics"/>
            <person name="Doyle S."/>
        </authorList>
    </citation>
    <scope>NUCLEOTIDE SEQUENCE [LARGE SCALE GENOMIC DNA]</scope>
    <source>
        <strain evidence="1 2">NCTC12224</strain>
    </source>
</reference>
<name>A0A380KA78_9STRE</name>
<keyword evidence="2" id="KW-1185">Reference proteome</keyword>
<dbReference type="Proteomes" id="UP000254924">
    <property type="component" value="Unassembled WGS sequence"/>
</dbReference>
<evidence type="ECO:0000313" key="2">
    <source>
        <dbReference type="Proteomes" id="UP000254924"/>
    </source>
</evidence>
<dbReference type="EMBL" id="UHFN01000007">
    <property type="protein sequence ID" value="SUN61975.1"/>
    <property type="molecule type" value="Genomic_DNA"/>
</dbReference>
<evidence type="ECO:0000313" key="1">
    <source>
        <dbReference type="EMBL" id="SUN61975.1"/>
    </source>
</evidence>
<organism evidence="1 2">
    <name type="scientific">Streptococcus hyointestinalis</name>
    <dbReference type="NCBI Taxonomy" id="1337"/>
    <lineage>
        <taxon>Bacteria</taxon>
        <taxon>Bacillati</taxon>
        <taxon>Bacillota</taxon>
        <taxon>Bacilli</taxon>
        <taxon>Lactobacillales</taxon>
        <taxon>Streptococcaceae</taxon>
        <taxon>Streptococcus</taxon>
    </lineage>
</organism>
<protein>
    <submittedName>
        <fullName evidence="1">Serine/threonine protein kinase</fullName>
    </submittedName>
</protein>
<keyword evidence="1" id="KW-0808">Transferase</keyword>
<keyword evidence="1" id="KW-0418">Kinase</keyword>
<dbReference type="AlphaFoldDB" id="A0A380KA78"/>
<sequence length="114" mass="13137">MTGADLCKKCILKDSVLVIALLHYMQIDEEQGKKLIQSIHSSYKDFLKHFEDADVFANLSYQILKGSYPYPVNEVAADMLRYVAYDVNRFHARDKIEELLATGVEPLIEEILER</sequence>